<gene>
    <name evidence="1" type="ORF">GSOID_T00017630001</name>
</gene>
<name>E4X2Z7_OIKDI</name>
<organism evidence="1">
    <name type="scientific">Oikopleura dioica</name>
    <name type="common">Tunicate</name>
    <dbReference type="NCBI Taxonomy" id="34765"/>
    <lineage>
        <taxon>Eukaryota</taxon>
        <taxon>Metazoa</taxon>
        <taxon>Chordata</taxon>
        <taxon>Tunicata</taxon>
        <taxon>Appendicularia</taxon>
        <taxon>Copelata</taxon>
        <taxon>Oikopleuridae</taxon>
        <taxon>Oikopleura</taxon>
    </lineage>
</organism>
<evidence type="ECO:0000313" key="1">
    <source>
        <dbReference type="EMBL" id="CBY18000.1"/>
    </source>
</evidence>
<dbReference type="EMBL" id="FN653023">
    <property type="protein sequence ID" value="CBY18000.1"/>
    <property type="molecule type" value="Genomic_DNA"/>
</dbReference>
<dbReference type="InParanoid" id="E4X2Z7"/>
<dbReference type="AlphaFoldDB" id="E4X2Z7"/>
<evidence type="ECO:0000313" key="2">
    <source>
        <dbReference type="Proteomes" id="UP000001307"/>
    </source>
</evidence>
<accession>E4X2Z7</accession>
<keyword evidence="2" id="KW-1185">Reference proteome</keyword>
<reference evidence="1" key="1">
    <citation type="journal article" date="2010" name="Science">
        <title>Plasticity of animal genome architecture unmasked by rapid evolution of a pelagic tunicate.</title>
        <authorList>
            <person name="Denoeud F."/>
            <person name="Henriet S."/>
            <person name="Mungpakdee S."/>
            <person name="Aury J.M."/>
            <person name="Da Silva C."/>
            <person name="Brinkmann H."/>
            <person name="Mikhaleva J."/>
            <person name="Olsen L.C."/>
            <person name="Jubin C."/>
            <person name="Canestro C."/>
            <person name="Bouquet J.M."/>
            <person name="Danks G."/>
            <person name="Poulain J."/>
            <person name="Campsteijn C."/>
            <person name="Adamski M."/>
            <person name="Cross I."/>
            <person name="Yadetie F."/>
            <person name="Muffato M."/>
            <person name="Louis A."/>
            <person name="Butcher S."/>
            <person name="Tsagkogeorga G."/>
            <person name="Konrad A."/>
            <person name="Singh S."/>
            <person name="Jensen M.F."/>
            <person name="Cong E.H."/>
            <person name="Eikeseth-Otteraa H."/>
            <person name="Noel B."/>
            <person name="Anthouard V."/>
            <person name="Porcel B.M."/>
            <person name="Kachouri-Lafond R."/>
            <person name="Nishino A."/>
            <person name="Ugolini M."/>
            <person name="Chourrout P."/>
            <person name="Nishida H."/>
            <person name="Aasland R."/>
            <person name="Huzurbazar S."/>
            <person name="Westhof E."/>
            <person name="Delsuc F."/>
            <person name="Lehrach H."/>
            <person name="Reinhardt R."/>
            <person name="Weissenbach J."/>
            <person name="Roy S.W."/>
            <person name="Artiguenave F."/>
            <person name="Postlethwait J.H."/>
            <person name="Manak J.R."/>
            <person name="Thompson E.M."/>
            <person name="Jaillon O."/>
            <person name="Du Pasquier L."/>
            <person name="Boudinot P."/>
            <person name="Liberles D.A."/>
            <person name="Volff J.N."/>
            <person name="Philippe H."/>
            <person name="Lenhard B."/>
            <person name="Roest Crollius H."/>
            <person name="Wincker P."/>
            <person name="Chourrout D."/>
        </authorList>
    </citation>
    <scope>NUCLEOTIDE SEQUENCE [LARGE SCALE GENOMIC DNA]</scope>
</reference>
<protein>
    <submittedName>
        <fullName evidence="1">Uncharacterized protein</fullName>
    </submittedName>
</protein>
<dbReference type="Proteomes" id="UP000001307">
    <property type="component" value="Unassembled WGS sequence"/>
</dbReference>
<sequence>MRARKRAKTDFVFKSLWKHSYSDSKCSSSEIESFSGIYGNCDEKVKLVKTKKSIYRFHKYDKIRTNPNCYRHQMVVTKTYICTVSEDFDFSYIAINDRVTMEQVGYLETPHVGEWGYDYEIDGIYEDDILVTRACGPPHEIRFWDLENICTMEVGDIQPLKEIIIDSGLEWVDNEALNINISKNFIQCTPCDYPDEIYSIQKGPNYFKKLDLPQDKPENEAQEYYHQKISDNHLLVWSRAQNSLKSAILNTSRQIGGWISTAFTEPQRYFLRLYRFENVNSADPALKRLSDLDLPRGHIHGELLSHQIYESNDGVFLLAKDGHRVRESNKLSDREMYSSRVHVINLLTGELIWSGPVFSNGSFNSCGIYPKLRLFDGFFDDFRLCLRA</sequence>
<proteinExistence type="predicted"/>